<dbReference type="RefSeq" id="WP_106281571.1">
    <property type="nucleotide sequence ID" value="NZ_PVTG01000021.1"/>
</dbReference>
<proteinExistence type="predicted"/>
<evidence type="ECO:0000259" key="1">
    <source>
        <dbReference type="PROSITE" id="PS51459"/>
    </source>
</evidence>
<dbReference type="Pfam" id="PF02661">
    <property type="entry name" value="Fic"/>
    <property type="match status" value="1"/>
</dbReference>
<dbReference type="AlphaFoldDB" id="A0A2T0T123"/>
<dbReference type="SUPFAM" id="SSF140931">
    <property type="entry name" value="Fic-like"/>
    <property type="match status" value="1"/>
</dbReference>
<accession>A0A2T0T123</accession>
<dbReference type="InterPro" id="IPR036597">
    <property type="entry name" value="Fido-like_dom_sf"/>
</dbReference>
<sequence>MTEVEYLDLEDLLLLVRVLGAGPVADVGLLDSSAGRPRAQAFGQDAYPTLPLKAAALLHSLAKNHPLVDGNKRLAWLAAVVFLDVNGHAPDLDDDAAFALVMDVSACSVPVEDIAERLRVTTR</sequence>
<dbReference type="Proteomes" id="UP000239210">
    <property type="component" value="Unassembled WGS sequence"/>
</dbReference>
<dbReference type="InterPro" id="IPR006440">
    <property type="entry name" value="Doc"/>
</dbReference>
<comment type="caution">
    <text evidence="2">The sequence shown here is derived from an EMBL/GenBank/DDBJ whole genome shotgun (WGS) entry which is preliminary data.</text>
</comment>
<dbReference type="EMBL" id="PVTG01000021">
    <property type="protein sequence ID" value="PRY39375.1"/>
    <property type="molecule type" value="Genomic_DNA"/>
</dbReference>
<dbReference type="InterPro" id="IPR003812">
    <property type="entry name" value="Fido"/>
</dbReference>
<gene>
    <name evidence="2" type="ORF">LY71_12144</name>
</gene>
<protein>
    <submittedName>
        <fullName evidence="2">Death-on-curing protein</fullName>
    </submittedName>
</protein>
<dbReference type="PROSITE" id="PS51459">
    <property type="entry name" value="FIDO"/>
    <property type="match status" value="1"/>
</dbReference>
<dbReference type="InterPro" id="IPR053737">
    <property type="entry name" value="Type_II_TA_Toxin"/>
</dbReference>
<dbReference type="GO" id="GO:0016301">
    <property type="term" value="F:kinase activity"/>
    <property type="evidence" value="ECO:0007669"/>
    <property type="project" value="InterPro"/>
</dbReference>
<dbReference type="Gene3D" id="1.20.120.1870">
    <property type="entry name" value="Fic/DOC protein, Fido domain"/>
    <property type="match status" value="1"/>
</dbReference>
<dbReference type="OrthoDB" id="9802752at2"/>
<dbReference type="PANTHER" id="PTHR39426:SF1">
    <property type="entry name" value="HOMOLOGY TO DEATH-ON-CURING PROTEIN OF PHAGE P1"/>
    <property type="match status" value="1"/>
</dbReference>
<feature type="domain" description="Fido" evidence="1">
    <location>
        <begin position="7"/>
        <end position="120"/>
    </location>
</feature>
<keyword evidence="3" id="KW-1185">Reference proteome</keyword>
<reference evidence="2 3" key="1">
    <citation type="submission" date="2018-03" db="EMBL/GenBank/DDBJ databases">
        <title>Genomic Encyclopedia of Archaeal and Bacterial Type Strains, Phase II (KMG-II): from individual species to whole genera.</title>
        <authorList>
            <person name="Goeker M."/>
        </authorList>
    </citation>
    <scope>NUCLEOTIDE SEQUENCE [LARGE SCALE GENOMIC DNA]</scope>
    <source>
        <strain evidence="2 3">DSM 45416</strain>
    </source>
</reference>
<dbReference type="PANTHER" id="PTHR39426">
    <property type="entry name" value="HOMOLOGY TO DEATH-ON-CURING PROTEIN OF PHAGE P1"/>
    <property type="match status" value="1"/>
</dbReference>
<evidence type="ECO:0000313" key="3">
    <source>
        <dbReference type="Proteomes" id="UP000239210"/>
    </source>
</evidence>
<name>A0A2T0T123_9ACTN</name>
<evidence type="ECO:0000313" key="2">
    <source>
        <dbReference type="EMBL" id="PRY39375.1"/>
    </source>
</evidence>
<organism evidence="2 3">
    <name type="scientific">Geodermatophilus tzadiensis</name>
    <dbReference type="NCBI Taxonomy" id="1137988"/>
    <lineage>
        <taxon>Bacteria</taxon>
        <taxon>Bacillati</taxon>
        <taxon>Actinomycetota</taxon>
        <taxon>Actinomycetes</taxon>
        <taxon>Geodermatophilales</taxon>
        <taxon>Geodermatophilaceae</taxon>
        <taxon>Geodermatophilus</taxon>
    </lineage>
</organism>